<dbReference type="GO" id="GO:0008233">
    <property type="term" value="F:peptidase activity"/>
    <property type="evidence" value="ECO:0007669"/>
    <property type="project" value="InterPro"/>
</dbReference>
<dbReference type="PANTHER" id="PTHR36844:SF1">
    <property type="entry name" value="PROTEASE PRSW"/>
    <property type="match status" value="1"/>
</dbReference>
<evidence type="ECO:0008006" key="4">
    <source>
        <dbReference type="Google" id="ProtNLM"/>
    </source>
</evidence>
<comment type="caution">
    <text evidence="2">The sequence shown here is derived from an EMBL/GenBank/DDBJ whole genome shotgun (WGS) entry which is preliminary data.</text>
</comment>
<feature type="transmembrane region" description="Helical" evidence="1">
    <location>
        <begin position="225"/>
        <end position="243"/>
    </location>
</feature>
<evidence type="ECO:0000313" key="3">
    <source>
        <dbReference type="Proteomes" id="UP000178977"/>
    </source>
</evidence>
<feature type="transmembrane region" description="Helical" evidence="1">
    <location>
        <begin position="195"/>
        <end position="213"/>
    </location>
</feature>
<evidence type="ECO:0000256" key="1">
    <source>
        <dbReference type="SAM" id="Phobius"/>
    </source>
</evidence>
<keyword evidence="1" id="KW-0812">Transmembrane</keyword>
<reference evidence="2 3" key="1">
    <citation type="journal article" date="2016" name="Nat. Commun.">
        <title>Thousands of microbial genomes shed light on interconnected biogeochemical processes in an aquifer system.</title>
        <authorList>
            <person name="Anantharaman K."/>
            <person name="Brown C.T."/>
            <person name="Hug L.A."/>
            <person name="Sharon I."/>
            <person name="Castelle C.J."/>
            <person name="Probst A.J."/>
            <person name="Thomas B.C."/>
            <person name="Singh A."/>
            <person name="Wilkins M.J."/>
            <person name="Karaoz U."/>
            <person name="Brodie E.L."/>
            <person name="Williams K.H."/>
            <person name="Hubbard S.S."/>
            <person name="Banfield J.F."/>
        </authorList>
    </citation>
    <scope>NUCLEOTIDE SEQUENCE [LARGE SCALE GENOMIC DNA]</scope>
</reference>
<dbReference type="AlphaFoldDB" id="A0A1G2LGB4"/>
<proteinExistence type="predicted"/>
<accession>A0A1G2LGB4</accession>
<gene>
    <name evidence="2" type="ORF">A3A44_02845</name>
</gene>
<keyword evidence="1" id="KW-0472">Membrane</keyword>
<organism evidence="2 3">
    <name type="scientific">Candidatus Sungbacteria bacterium RIFCSPLOWO2_01_FULL_60_25</name>
    <dbReference type="NCBI Taxonomy" id="1802281"/>
    <lineage>
        <taxon>Bacteria</taxon>
        <taxon>Candidatus Sungiibacteriota</taxon>
    </lineage>
</organism>
<keyword evidence="1" id="KW-1133">Transmembrane helix</keyword>
<feature type="transmembrane region" description="Helical" evidence="1">
    <location>
        <begin position="82"/>
        <end position="105"/>
    </location>
</feature>
<sequence length="264" mass="29201">MAALIGTYSGYIALSFLPPLVWLLFYLREDRHPEPKHILFATFLAGIFAAFVAVFVEVILFAEPIPHLLDNWNFPGGFFYRILPSLVAPFSITFFLGISFVEEYFKYLAVKIVALNRPSFDEPVDAMIYMVAAGLGFAAIENVLFLVPVFQENFSGGIGLTASRFLGANLLHGLSSAIVGYAIARHAFSPHRRHAIAAGVAVATVLHALFNRLIIEKSEASNDPLLLVVFLLVLAGVAVLAEFERLRRRVDHPNDQKPKEDQTA</sequence>
<protein>
    <recommendedName>
        <fullName evidence="4">Protease PrsW</fullName>
    </recommendedName>
</protein>
<name>A0A1G2LGB4_9BACT</name>
<feature type="transmembrane region" description="Helical" evidence="1">
    <location>
        <begin position="39"/>
        <end position="62"/>
    </location>
</feature>
<feature type="transmembrane region" description="Helical" evidence="1">
    <location>
        <begin position="162"/>
        <end position="183"/>
    </location>
</feature>
<dbReference type="Pfam" id="PF13367">
    <property type="entry name" value="PrsW-protease"/>
    <property type="match status" value="1"/>
</dbReference>
<feature type="transmembrane region" description="Helical" evidence="1">
    <location>
        <begin position="6"/>
        <end position="27"/>
    </location>
</feature>
<dbReference type="Proteomes" id="UP000178977">
    <property type="component" value="Unassembled WGS sequence"/>
</dbReference>
<feature type="transmembrane region" description="Helical" evidence="1">
    <location>
        <begin position="126"/>
        <end position="150"/>
    </location>
</feature>
<dbReference type="PANTHER" id="PTHR36844">
    <property type="entry name" value="PROTEASE PRSW"/>
    <property type="match status" value="1"/>
</dbReference>
<dbReference type="STRING" id="1802281.A3A44_02845"/>
<dbReference type="InterPro" id="IPR026898">
    <property type="entry name" value="PrsW"/>
</dbReference>
<dbReference type="EMBL" id="MHQT01000011">
    <property type="protein sequence ID" value="OHA09872.1"/>
    <property type="molecule type" value="Genomic_DNA"/>
</dbReference>
<evidence type="ECO:0000313" key="2">
    <source>
        <dbReference type="EMBL" id="OHA09872.1"/>
    </source>
</evidence>